<dbReference type="Proteomes" id="UP000183975">
    <property type="component" value="Unassembled WGS sequence"/>
</dbReference>
<reference evidence="5 6" key="1">
    <citation type="submission" date="2016-11" db="EMBL/GenBank/DDBJ databases">
        <authorList>
            <person name="Jaros S."/>
            <person name="Januszkiewicz K."/>
            <person name="Wedrychowicz H."/>
        </authorList>
    </citation>
    <scope>NUCLEOTIDE SEQUENCE [LARGE SCALE GENOMIC DNA]</scope>
    <source>
        <strain evidence="5 6">DSM 14214</strain>
    </source>
</reference>
<dbReference type="OrthoDB" id="9762883at2"/>
<dbReference type="CDD" id="cd07341">
    <property type="entry name" value="M56_BlaR1_MecR1_like"/>
    <property type="match status" value="1"/>
</dbReference>
<evidence type="ECO:0000313" key="5">
    <source>
        <dbReference type="EMBL" id="SHJ94259.1"/>
    </source>
</evidence>
<keyword evidence="2" id="KW-0472">Membrane</keyword>
<dbReference type="AlphaFoldDB" id="A0A1M6NF22"/>
<protein>
    <submittedName>
        <fullName evidence="5">Bla regulator protein blaR1</fullName>
    </submittedName>
</protein>
<dbReference type="GO" id="GO:0008658">
    <property type="term" value="F:penicillin binding"/>
    <property type="evidence" value="ECO:0007669"/>
    <property type="project" value="InterPro"/>
</dbReference>
<evidence type="ECO:0000259" key="4">
    <source>
        <dbReference type="Pfam" id="PF05569"/>
    </source>
</evidence>
<dbReference type="Gene3D" id="3.40.710.10">
    <property type="entry name" value="DD-peptidase/beta-lactamase superfamily"/>
    <property type="match status" value="1"/>
</dbReference>
<dbReference type="RefSeq" id="WP_072849533.1">
    <property type="nucleotide sequence ID" value="NZ_FRAH01000010.1"/>
</dbReference>
<dbReference type="InterPro" id="IPR008756">
    <property type="entry name" value="Peptidase_M56"/>
</dbReference>
<dbReference type="PANTHER" id="PTHR34978:SF3">
    <property type="entry name" value="SLR0241 PROTEIN"/>
    <property type="match status" value="1"/>
</dbReference>
<feature type="domain" description="Penicillin-binding protein transpeptidase" evidence="3">
    <location>
        <begin position="389"/>
        <end position="586"/>
    </location>
</feature>
<feature type="domain" description="Peptidase M56" evidence="4">
    <location>
        <begin position="10"/>
        <end position="306"/>
    </location>
</feature>
<organism evidence="5 6">
    <name type="scientific">Anaerotignum lactatifermentans DSM 14214</name>
    <dbReference type="NCBI Taxonomy" id="1121323"/>
    <lineage>
        <taxon>Bacteria</taxon>
        <taxon>Bacillati</taxon>
        <taxon>Bacillota</taxon>
        <taxon>Clostridia</taxon>
        <taxon>Lachnospirales</taxon>
        <taxon>Anaerotignaceae</taxon>
        <taxon>Anaerotignum</taxon>
    </lineage>
</organism>
<sequence>MFLFMIRFLICNIYLCGVIGILFLLKHICRKTLPPRRQYHIWLLFLCLLAVPFLPFSLKGIWEWVPTMGNSFLFSKTTAVPTSNIGETKDFALNFANDFTVSVNQDSDSFLGWFLASIWLCGMIITAIKLCRSYLHLRTLETSALPVQNDNVRQLFVSCLQECGITKEIPIFSTAFLRTPILVGVWKPRIYIPISIMNDSSEEDLRLIMMHELAHEKHKDNLVNHFINLAGIVYWFHPFVGFAFKEMRSIQEIACDEAVLEMLDMPQHLEYGNTLLRFAERNALETFPAAASLINSKKQMKRRILHIVQYEMPTKKKQRKSICILVSAALFLWGISPAFSIYGAEQDQYDWNTTSQNITSVDLSTYFGDDEGSFVLYDLEEDAWQIYNMEQAEKRISPDSTYKIYDALFALEEGIITPDHSFMAWDGQANPFSAWNADQTLSSAMAASVNWYFQTLDAQLGSDCLAAYFQKIGYGNGDVTGDISSYWMESSLKISPIEQVELLTKLYQNEFDFAPENIEAVKEAIQLSASSDTALYGKTGTGRVNGEDINGWFVGSVEDGQHTYIFACNIQSDANATGSRASGIALSILSDQHILP</sequence>
<evidence type="ECO:0000313" key="6">
    <source>
        <dbReference type="Proteomes" id="UP000183975"/>
    </source>
</evidence>
<dbReference type="Pfam" id="PF05569">
    <property type="entry name" value="Peptidase_M56"/>
    <property type="match status" value="1"/>
</dbReference>
<evidence type="ECO:0000256" key="1">
    <source>
        <dbReference type="ARBA" id="ARBA00011075"/>
    </source>
</evidence>
<dbReference type="InterPro" id="IPR052173">
    <property type="entry name" value="Beta-lactam_resp_regulator"/>
</dbReference>
<name>A0A1M6NF22_9FIRM</name>
<feature type="transmembrane region" description="Helical" evidence="2">
    <location>
        <begin position="6"/>
        <end position="29"/>
    </location>
</feature>
<proteinExistence type="inferred from homology"/>
<dbReference type="PANTHER" id="PTHR34978">
    <property type="entry name" value="POSSIBLE SENSOR-TRANSDUCER PROTEIN BLAR"/>
    <property type="match status" value="1"/>
</dbReference>
<dbReference type="NCBIfam" id="NF000326">
    <property type="entry name" value="blaR1_generic"/>
    <property type="match status" value="1"/>
</dbReference>
<dbReference type="InterPro" id="IPR012338">
    <property type="entry name" value="Beta-lactam/transpept-like"/>
</dbReference>
<evidence type="ECO:0000256" key="2">
    <source>
        <dbReference type="SAM" id="Phobius"/>
    </source>
</evidence>
<feature type="transmembrane region" description="Helical" evidence="2">
    <location>
        <begin position="110"/>
        <end position="128"/>
    </location>
</feature>
<keyword evidence="6" id="KW-1185">Reference proteome</keyword>
<keyword evidence="2" id="KW-1133">Transmembrane helix</keyword>
<feature type="transmembrane region" description="Helical" evidence="2">
    <location>
        <begin position="322"/>
        <end position="344"/>
    </location>
</feature>
<evidence type="ECO:0000259" key="3">
    <source>
        <dbReference type="Pfam" id="PF00905"/>
    </source>
</evidence>
<accession>A0A1M6NF22</accession>
<dbReference type="SUPFAM" id="SSF56601">
    <property type="entry name" value="beta-lactamase/transpeptidase-like"/>
    <property type="match status" value="1"/>
</dbReference>
<comment type="similarity">
    <text evidence="1">Belongs to the peptidase M56 family.</text>
</comment>
<dbReference type="Pfam" id="PF00905">
    <property type="entry name" value="Transpeptidase"/>
    <property type="match status" value="1"/>
</dbReference>
<gene>
    <name evidence="5" type="ORF">SAMN02745138_00842</name>
</gene>
<keyword evidence="2" id="KW-0812">Transmembrane</keyword>
<feature type="transmembrane region" description="Helical" evidence="2">
    <location>
        <begin position="41"/>
        <end position="62"/>
    </location>
</feature>
<dbReference type="InterPro" id="IPR001460">
    <property type="entry name" value="PCN-bd_Tpept"/>
</dbReference>
<dbReference type="EMBL" id="FRAH01000010">
    <property type="protein sequence ID" value="SHJ94259.1"/>
    <property type="molecule type" value="Genomic_DNA"/>
</dbReference>